<dbReference type="Pfam" id="PF07589">
    <property type="entry name" value="PEP-CTERM"/>
    <property type="match status" value="1"/>
</dbReference>
<accession>A0A7X2LW83</accession>
<sequence length="50" mass="5296">MAASQAPPAPQSISPIPEPPVYIMLLVGVGLLGLVARRETIPPIFKTDQD</sequence>
<dbReference type="InterPro" id="IPR013424">
    <property type="entry name" value="Ice-binding_C"/>
</dbReference>
<keyword evidence="1" id="KW-0472">Membrane</keyword>
<feature type="transmembrane region" description="Helical" evidence="1">
    <location>
        <begin position="20"/>
        <end position="36"/>
    </location>
</feature>
<keyword evidence="1" id="KW-0812">Transmembrane</keyword>
<proteinExistence type="predicted"/>
<dbReference type="Proteomes" id="UP000446768">
    <property type="component" value="Unassembled WGS sequence"/>
</dbReference>
<evidence type="ECO:0000313" key="3">
    <source>
        <dbReference type="EMBL" id="MRV74897.1"/>
    </source>
</evidence>
<dbReference type="NCBIfam" id="TIGR02595">
    <property type="entry name" value="PEP_CTERM"/>
    <property type="match status" value="1"/>
</dbReference>
<evidence type="ECO:0000313" key="4">
    <source>
        <dbReference type="Proteomes" id="UP000446768"/>
    </source>
</evidence>
<evidence type="ECO:0000256" key="1">
    <source>
        <dbReference type="SAM" id="Phobius"/>
    </source>
</evidence>
<organism evidence="3 4">
    <name type="scientific">Pseudoduganella rivuli</name>
    <dbReference type="NCBI Taxonomy" id="2666085"/>
    <lineage>
        <taxon>Bacteria</taxon>
        <taxon>Pseudomonadati</taxon>
        <taxon>Pseudomonadota</taxon>
        <taxon>Betaproteobacteria</taxon>
        <taxon>Burkholderiales</taxon>
        <taxon>Oxalobacteraceae</taxon>
        <taxon>Telluria group</taxon>
        <taxon>Pseudoduganella</taxon>
    </lineage>
</organism>
<gene>
    <name evidence="3" type="ORF">GJ700_24595</name>
</gene>
<comment type="caution">
    <text evidence="3">The sequence shown here is derived from an EMBL/GenBank/DDBJ whole genome shotgun (WGS) entry which is preliminary data.</text>
</comment>
<dbReference type="EMBL" id="WKJJ01000017">
    <property type="protein sequence ID" value="MRV74897.1"/>
    <property type="molecule type" value="Genomic_DNA"/>
</dbReference>
<keyword evidence="1" id="KW-1133">Transmembrane helix</keyword>
<evidence type="ECO:0000259" key="2">
    <source>
        <dbReference type="Pfam" id="PF07589"/>
    </source>
</evidence>
<protein>
    <submittedName>
        <fullName evidence="3">PEP-CTERM sorting domain-containing protein</fullName>
    </submittedName>
</protein>
<name>A0A7X2LW83_9BURK</name>
<feature type="domain" description="Ice-binding protein C-terminal" evidence="2">
    <location>
        <begin position="15"/>
        <end position="38"/>
    </location>
</feature>
<reference evidence="3 4" key="1">
    <citation type="submission" date="2019-11" db="EMBL/GenBank/DDBJ databases">
        <title>Novel species isolated from a subtropical stream in China.</title>
        <authorList>
            <person name="Lu H."/>
        </authorList>
    </citation>
    <scope>NUCLEOTIDE SEQUENCE [LARGE SCALE GENOMIC DNA]</scope>
    <source>
        <strain evidence="3 4">FT92W</strain>
    </source>
</reference>
<keyword evidence="4" id="KW-1185">Reference proteome</keyword>
<dbReference type="AlphaFoldDB" id="A0A7X2LW83"/>